<sequence>MRVRAGVRGCGGEGNPLFMRRFAGGDCGIMNARPAGADAGRVRVGISGWRYAGWRGDFYPTGLAQRRELEYVGERMSTAELNGSFYSLQRPSSYQRWRSEVPASFVFAVKGSRYVTHMLRLRGVETALANFFASGVLALGRQLGPVLWQLPEREEFDADVLAEFLTLLPRTTGEALALAERHDERLDGRAWLEIEDDRPIRHALEPRSAGFGSDAALALLRSHDIALVVADTAGRFPRFEEVTTAGHVYVRLHGATDLYASGYTDAELDEWADRIRGWADGSAASDGRPRDVWVYFDNDARGRAPHDAVALARRCDAAFRLGG</sequence>
<dbReference type="SUPFAM" id="SSF117396">
    <property type="entry name" value="TM1631-like"/>
    <property type="match status" value="1"/>
</dbReference>
<dbReference type="PANTHER" id="PTHR30348">
    <property type="entry name" value="UNCHARACTERIZED PROTEIN YECE"/>
    <property type="match status" value="1"/>
</dbReference>
<dbReference type="EMBL" id="JAVIZA010000001">
    <property type="protein sequence ID" value="MDR6168251.1"/>
    <property type="molecule type" value="Genomic_DNA"/>
</dbReference>
<dbReference type="Pfam" id="PF01904">
    <property type="entry name" value="DUF72"/>
    <property type="match status" value="1"/>
</dbReference>
<reference evidence="1 2" key="1">
    <citation type="submission" date="2023-08" db="EMBL/GenBank/DDBJ databases">
        <title>Functional and genomic diversity of the sorghum phyllosphere microbiome.</title>
        <authorList>
            <person name="Shade A."/>
        </authorList>
    </citation>
    <scope>NUCLEOTIDE SEQUENCE [LARGE SCALE GENOMIC DNA]</scope>
    <source>
        <strain evidence="1 2">SORGH_AS_0919</strain>
    </source>
</reference>
<keyword evidence="2" id="KW-1185">Reference proteome</keyword>
<dbReference type="InterPro" id="IPR036520">
    <property type="entry name" value="UPF0759_sf"/>
</dbReference>
<evidence type="ECO:0000313" key="1">
    <source>
        <dbReference type="EMBL" id="MDR6168251.1"/>
    </source>
</evidence>
<comment type="caution">
    <text evidence="1">The sequence shown here is derived from an EMBL/GenBank/DDBJ whole genome shotgun (WGS) entry which is preliminary data.</text>
</comment>
<organism evidence="1 2">
    <name type="scientific">Microbacterium paludicola</name>
    <dbReference type="NCBI Taxonomy" id="300019"/>
    <lineage>
        <taxon>Bacteria</taxon>
        <taxon>Bacillati</taxon>
        <taxon>Actinomycetota</taxon>
        <taxon>Actinomycetes</taxon>
        <taxon>Micrococcales</taxon>
        <taxon>Microbacteriaceae</taxon>
        <taxon>Microbacterium</taxon>
    </lineage>
</organism>
<dbReference type="Gene3D" id="3.20.20.410">
    <property type="entry name" value="Protein of unknown function UPF0759"/>
    <property type="match status" value="1"/>
</dbReference>
<dbReference type="InterPro" id="IPR002763">
    <property type="entry name" value="DUF72"/>
</dbReference>
<proteinExistence type="predicted"/>
<name>A0ABU1I2Y0_9MICO</name>
<dbReference type="Proteomes" id="UP001260188">
    <property type="component" value="Unassembled WGS sequence"/>
</dbReference>
<evidence type="ECO:0000313" key="2">
    <source>
        <dbReference type="Proteomes" id="UP001260188"/>
    </source>
</evidence>
<protein>
    <submittedName>
        <fullName evidence="1">Uncharacterized protein YecE (DUF72 family)</fullName>
    </submittedName>
</protein>
<dbReference type="PANTHER" id="PTHR30348:SF4">
    <property type="entry name" value="DUF72 DOMAIN-CONTAINING PROTEIN"/>
    <property type="match status" value="1"/>
</dbReference>
<gene>
    <name evidence="1" type="ORF">QE367_002455</name>
</gene>
<accession>A0ABU1I2Y0</accession>